<name>A0A379MVC4_9BACT</name>
<proteinExistence type="predicted"/>
<evidence type="ECO:0000313" key="1">
    <source>
        <dbReference type="EMBL" id="SUE34592.1"/>
    </source>
</evidence>
<protein>
    <submittedName>
        <fullName evidence="1">Uncharacterized protein</fullName>
    </submittedName>
</protein>
<dbReference type="Proteomes" id="UP000255233">
    <property type="component" value="Unassembled WGS sequence"/>
</dbReference>
<dbReference type="STRING" id="880526.GCA_000427365_01996"/>
<dbReference type="EMBL" id="UGVL01000001">
    <property type="protein sequence ID" value="SUE34592.1"/>
    <property type="molecule type" value="Genomic_DNA"/>
</dbReference>
<accession>A0A379MVC4</accession>
<organism evidence="1 2">
    <name type="scientific">Rikenella microfusus</name>
    <dbReference type="NCBI Taxonomy" id="28139"/>
    <lineage>
        <taxon>Bacteria</taxon>
        <taxon>Pseudomonadati</taxon>
        <taxon>Bacteroidota</taxon>
        <taxon>Bacteroidia</taxon>
        <taxon>Bacteroidales</taxon>
        <taxon>Rikenellaceae</taxon>
        <taxon>Rikenella</taxon>
    </lineage>
</organism>
<gene>
    <name evidence="1" type="ORF">NCTC11190_01824</name>
</gene>
<dbReference type="AlphaFoldDB" id="A0A379MVC4"/>
<keyword evidence="2" id="KW-1185">Reference proteome</keyword>
<reference evidence="1 2" key="1">
    <citation type="submission" date="2018-06" db="EMBL/GenBank/DDBJ databases">
        <authorList>
            <consortium name="Pathogen Informatics"/>
            <person name="Doyle S."/>
        </authorList>
    </citation>
    <scope>NUCLEOTIDE SEQUENCE [LARGE SCALE GENOMIC DNA]</scope>
    <source>
        <strain evidence="1 2">NCTC11190</strain>
    </source>
</reference>
<evidence type="ECO:0000313" key="2">
    <source>
        <dbReference type="Proteomes" id="UP000255233"/>
    </source>
</evidence>
<sequence>MLSAGGALLIGTGAVTSYLKAQQPEQQMSDLTLANIEAFAAGMDVIAWANGPGHDVPCDRCNSVHVHCEGRKKDTRCIQTSCLY</sequence>